<gene>
    <name evidence="1" type="ORF">SAMN05421753_12014</name>
</gene>
<evidence type="ECO:0000313" key="1">
    <source>
        <dbReference type="EMBL" id="SFJ41659.1"/>
    </source>
</evidence>
<accession>A0A1I3R7M0</accession>
<dbReference type="AlphaFoldDB" id="A0A1I3R7M0"/>
<sequence length="136" mass="15821">MPVTLTIRDETTAGGVYSETPLEFSSERITVRELIRERVYQEAQDFNRQEDQRIFRGLVQPTDAERVLNGQRPEYRLKSRRTIDWKPQFEKAVEAFSHNGFFILIDHHQAESLDQVLVVNPRTQVSFVKLTMLVGG</sequence>
<dbReference type="RefSeq" id="WP_092055526.1">
    <property type="nucleotide sequence ID" value="NZ_FOQD01000020.1"/>
</dbReference>
<proteinExistence type="predicted"/>
<protein>
    <submittedName>
        <fullName evidence="1">Uncharacterized protein</fullName>
    </submittedName>
</protein>
<name>A0A1I3R7M0_9PLAN</name>
<dbReference type="EMBL" id="FOQD01000020">
    <property type="protein sequence ID" value="SFJ41659.1"/>
    <property type="molecule type" value="Genomic_DNA"/>
</dbReference>
<dbReference type="OrthoDB" id="214814at2"/>
<keyword evidence="2" id="KW-1185">Reference proteome</keyword>
<dbReference type="Proteomes" id="UP000199518">
    <property type="component" value="Unassembled WGS sequence"/>
</dbReference>
<evidence type="ECO:0000313" key="2">
    <source>
        <dbReference type="Proteomes" id="UP000199518"/>
    </source>
</evidence>
<reference evidence="2" key="1">
    <citation type="submission" date="2016-10" db="EMBL/GenBank/DDBJ databases">
        <authorList>
            <person name="Varghese N."/>
            <person name="Submissions S."/>
        </authorList>
    </citation>
    <scope>NUCLEOTIDE SEQUENCE [LARGE SCALE GENOMIC DNA]</scope>
    <source>
        <strain evidence="2">DSM 26348</strain>
    </source>
</reference>
<organism evidence="1 2">
    <name type="scientific">Planctomicrobium piriforme</name>
    <dbReference type="NCBI Taxonomy" id="1576369"/>
    <lineage>
        <taxon>Bacteria</taxon>
        <taxon>Pseudomonadati</taxon>
        <taxon>Planctomycetota</taxon>
        <taxon>Planctomycetia</taxon>
        <taxon>Planctomycetales</taxon>
        <taxon>Planctomycetaceae</taxon>
        <taxon>Planctomicrobium</taxon>
    </lineage>
</organism>